<dbReference type="EMBL" id="AGBW02011173">
    <property type="protein sequence ID" value="OWR47103.1"/>
    <property type="molecule type" value="Genomic_DNA"/>
</dbReference>
<keyword evidence="1" id="KW-0433">Leucine-rich repeat</keyword>
<keyword evidence="2" id="KW-0677">Repeat</keyword>
<dbReference type="SUPFAM" id="SSF52058">
    <property type="entry name" value="L domain-like"/>
    <property type="match status" value="2"/>
</dbReference>
<comment type="caution">
    <text evidence="3">The sequence shown here is derived from an EMBL/GenBank/DDBJ whole genome shotgun (WGS) entry which is preliminary data.</text>
</comment>
<gene>
    <name evidence="3" type="ORF">KGM_202901B</name>
</gene>
<dbReference type="InterPro" id="IPR001611">
    <property type="entry name" value="Leu-rich_rpt"/>
</dbReference>
<dbReference type="Proteomes" id="UP000007151">
    <property type="component" value="Unassembled WGS sequence"/>
</dbReference>
<dbReference type="SMART" id="SM00365">
    <property type="entry name" value="LRR_SD22"/>
    <property type="match status" value="7"/>
</dbReference>
<keyword evidence="3" id="KW-0808">Transferase</keyword>
<proteinExistence type="predicted"/>
<dbReference type="eggNOG" id="KOG0619">
    <property type="taxonomic scope" value="Eukaryota"/>
</dbReference>
<dbReference type="STRING" id="278856.A0A212F040"/>
<dbReference type="PROSITE" id="PS51450">
    <property type="entry name" value="LRR"/>
    <property type="match status" value="6"/>
</dbReference>
<dbReference type="PANTHER" id="PTHR24369">
    <property type="entry name" value="ANTIGEN BSP, PUTATIVE-RELATED"/>
    <property type="match status" value="1"/>
</dbReference>
<evidence type="ECO:0000313" key="4">
    <source>
        <dbReference type="Proteomes" id="UP000007151"/>
    </source>
</evidence>
<dbReference type="GO" id="GO:0005886">
    <property type="term" value="C:plasma membrane"/>
    <property type="evidence" value="ECO:0007669"/>
    <property type="project" value="TreeGrafter"/>
</dbReference>
<dbReference type="AlphaFoldDB" id="A0A212F040"/>
<protein>
    <submittedName>
        <fullName evidence="3">Tyrosine-protein kinase Src42A</fullName>
    </submittedName>
</protein>
<dbReference type="Pfam" id="PF13516">
    <property type="entry name" value="LRR_6"/>
    <property type="match status" value="2"/>
</dbReference>
<organism evidence="3 4">
    <name type="scientific">Danaus plexippus plexippus</name>
    <dbReference type="NCBI Taxonomy" id="278856"/>
    <lineage>
        <taxon>Eukaryota</taxon>
        <taxon>Metazoa</taxon>
        <taxon>Ecdysozoa</taxon>
        <taxon>Arthropoda</taxon>
        <taxon>Hexapoda</taxon>
        <taxon>Insecta</taxon>
        <taxon>Pterygota</taxon>
        <taxon>Neoptera</taxon>
        <taxon>Endopterygota</taxon>
        <taxon>Lepidoptera</taxon>
        <taxon>Glossata</taxon>
        <taxon>Ditrysia</taxon>
        <taxon>Papilionoidea</taxon>
        <taxon>Nymphalidae</taxon>
        <taxon>Danainae</taxon>
        <taxon>Danaini</taxon>
        <taxon>Danaina</taxon>
        <taxon>Danaus</taxon>
        <taxon>Danaus</taxon>
    </lineage>
</organism>
<dbReference type="InterPro" id="IPR003591">
    <property type="entry name" value="Leu-rich_rpt_typical-subtyp"/>
</dbReference>
<evidence type="ECO:0000313" key="3">
    <source>
        <dbReference type="EMBL" id="OWR47103.1"/>
    </source>
</evidence>
<evidence type="ECO:0000256" key="1">
    <source>
        <dbReference type="ARBA" id="ARBA00022614"/>
    </source>
</evidence>
<dbReference type="PANTHER" id="PTHR24369:SF216">
    <property type="entry name" value="CD180 MOLECULE"/>
    <property type="match status" value="1"/>
</dbReference>
<dbReference type="Pfam" id="PF13855">
    <property type="entry name" value="LRR_8"/>
    <property type="match status" value="3"/>
</dbReference>
<dbReference type="InParanoid" id="A0A212F040"/>
<dbReference type="GO" id="GO:0016301">
    <property type="term" value="F:kinase activity"/>
    <property type="evidence" value="ECO:0007669"/>
    <property type="project" value="UniProtKB-KW"/>
</dbReference>
<name>A0A212F040_DANPL</name>
<feature type="non-terminal residue" evidence="3">
    <location>
        <position position="1"/>
    </location>
</feature>
<sequence>YLLQLGLKMRLATHCDYRIQCINNLNHINLEKECGGSSNYDVTIALTLHNATDSFQTESDPSILQAITTLTVFGNWPQTKLSFLEHMYRLKNLNVIYSNIQIVEDNPLNHLFNLESVDFSHNGLTDVGEIFVFEKRPFKLHKISLSYNAIVEIPGYTFEDVTSLIELDLSHNMIENLNDKPFTNLTNLEILKLDHNRIKNLQGAMNELFNLKHLYLRYNELNNIDLESLKTINHLKTFDISVNHLEELNDAIFLRHWEHFNGYFICKINLSKNRLTYIPNAMILDAGHETHTKKSVATELDLSGNTITDIDFNAFQSIEHLISLDVSDNKLMTFDVNPENLSSVKYLNLSCNFLRTLQYRSFSLMRNLENLDVSHNLLEYFPDQSLINTHQLRHINVTMNDIVDLHNLRITFHPAGGVLDMSNNSLSVLRIPVNEAVGLTELILKSNNITDAYLIQLKDAPNLVRLDMSRNIISDLDESSLQLPETLVYIDLNFNDIQRIGPSSFYRVPNLKTLRLSHNRIQNLQYGSFSGLSNLLNLDLSHNQIGYLDSKLLMDLKFLTILSLRYNNMHSLNDDSWIHHKQELKIYLDGNDLSCNWLAKTLNNYNNGYSKVQPKVLQPVVEGNSIEGIPCTQEVENTEIDQKYVIDERLLKAVQKILEAVQNQTLYLKKINWLSILQNARNNMASNANEP</sequence>
<dbReference type="KEGG" id="dpl:KGM_202901B"/>
<keyword evidence="3" id="KW-0418">Kinase</keyword>
<reference evidence="3 4" key="1">
    <citation type="journal article" date="2011" name="Cell">
        <title>The monarch butterfly genome yields insights into long-distance migration.</title>
        <authorList>
            <person name="Zhan S."/>
            <person name="Merlin C."/>
            <person name="Boore J.L."/>
            <person name="Reppert S.M."/>
        </authorList>
    </citation>
    <scope>NUCLEOTIDE SEQUENCE [LARGE SCALE GENOMIC DNA]</scope>
    <source>
        <strain evidence="3">F-2</strain>
    </source>
</reference>
<evidence type="ECO:0000256" key="2">
    <source>
        <dbReference type="ARBA" id="ARBA00022737"/>
    </source>
</evidence>
<dbReference type="Gene3D" id="3.80.10.10">
    <property type="entry name" value="Ribonuclease Inhibitor"/>
    <property type="match status" value="3"/>
</dbReference>
<accession>A0A212F040</accession>
<keyword evidence="4" id="KW-1185">Reference proteome</keyword>
<dbReference type="SMART" id="SM00369">
    <property type="entry name" value="LRR_TYP"/>
    <property type="match status" value="13"/>
</dbReference>
<dbReference type="InterPro" id="IPR050541">
    <property type="entry name" value="LRR_TM_domain-containing"/>
</dbReference>
<dbReference type="InterPro" id="IPR032675">
    <property type="entry name" value="LRR_dom_sf"/>
</dbReference>